<keyword evidence="3" id="KW-0119">Carbohydrate metabolism</keyword>
<evidence type="ECO:0000256" key="5">
    <source>
        <dbReference type="SAM" id="SignalP"/>
    </source>
</evidence>
<dbReference type="PANTHER" id="PTHR46708">
    <property type="entry name" value="TENASCIN"/>
    <property type="match status" value="1"/>
</dbReference>
<evidence type="ECO:0000259" key="6">
    <source>
        <dbReference type="PROSITE" id="PS50853"/>
    </source>
</evidence>
<reference evidence="7 8" key="1">
    <citation type="submission" date="2024-04" db="EMBL/GenBank/DDBJ databases">
        <title>Polymorphospora sp. isolated from Baiyangdian Lake in Xiong'an New Area.</title>
        <authorList>
            <person name="Zhang X."/>
            <person name="Liu J."/>
        </authorList>
    </citation>
    <scope>NUCLEOTIDE SEQUENCE [LARGE SCALE GENOMIC DNA]</scope>
    <source>
        <strain evidence="7 8">2-325</strain>
    </source>
</reference>
<feature type="signal peptide" evidence="5">
    <location>
        <begin position="1"/>
        <end position="28"/>
    </location>
</feature>
<dbReference type="EMBL" id="JBCGDC010000124">
    <property type="protein sequence ID" value="MFB6397121.1"/>
    <property type="molecule type" value="Genomic_DNA"/>
</dbReference>
<dbReference type="SMART" id="SM00060">
    <property type="entry name" value="FN3"/>
    <property type="match status" value="2"/>
</dbReference>
<feature type="domain" description="Fibronectin type-III" evidence="6">
    <location>
        <begin position="352"/>
        <end position="443"/>
    </location>
</feature>
<evidence type="ECO:0000256" key="3">
    <source>
        <dbReference type="ARBA" id="ARBA00023326"/>
    </source>
</evidence>
<dbReference type="Proteomes" id="UP001582793">
    <property type="component" value="Unassembled WGS sequence"/>
</dbReference>
<keyword evidence="2" id="KW-0326">Glycosidase</keyword>
<feature type="region of interest" description="Disordered" evidence="4">
    <location>
        <begin position="28"/>
        <end position="56"/>
    </location>
</feature>
<keyword evidence="1" id="KW-0677">Repeat</keyword>
<dbReference type="CDD" id="cd00063">
    <property type="entry name" value="FN3"/>
    <property type="match status" value="2"/>
</dbReference>
<dbReference type="RefSeq" id="WP_375736316.1">
    <property type="nucleotide sequence ID" value="NZ_JBCGDC010000124.1"/>
</dbReference>
<evidence type="ECO:0000256" key="4">
    <source>
        <dbReference type="SAM" id="MobiDB-lite"/>
    </source>
</evidence>
<dbReference type="Gene3D" id="2.60.40.10">
    <property type="entry name" value="Immunoglobulins"/>
    <property type="match status" value="2"/>
</dbReference>
<keyword evidence="2" id="KW-0378">Hydrolase</keyword>
<dbReference type="InterPro" id="IPR036116">
    <property type="entry name" value="FN3_sf"/>
</dbReference>
<dbReference type="InterPro" id="IPR013783">
    <property type="entry name" value="Ig-like_fold"/>
</dbReference>
<feature type="domain" description="Fibronectin type-III" evidence="6">
    <location>
        <begin position="447"/>
        <end position="540"/>
    </location>
</feature>
<keyword evidence="3" id="KW-0624">Polysaccharide degradation</keyword>
<name>A0ABV5CZ92_9ACTN</name>
<dbReference type="Pfam" id="PF00041">
    <property type="entry name" value="fn3"/>
    <property type="match status" value="1"/>
</dbReference>
<sequence>MRRLIQAAVVAAVAAAGGMLAQVAPAHASPMCDRPKPPPACDTGGPGLPPRGKLGTATRVPAGVAVTGQAEDPDGGNVRVDITIGGKKAGSVTAGADGRFSGTVPAVVGGNVCATAINNGPGHDVGIGCVPLAVGVDPVGSFDRIDRSGTTVTLHGWALDPDTAGAVDVQVLQNGSLVATTQANRALAAAPAGYAAYGTAHGFTVQLPEHPSDGEHIVCVRAVNVGAGSVNTQLGCRTYTVRHDPIGTVDEVTRVGGTVRVRGWAVDPDEPRAPVQVEIYEDGALVRTVTASAHRPELGPEYGPAHGFDVTDLPATMRPGAHTICVQAVNRSHGGNDRVQLGCRDYTVPVPVPTPVIEPFGQWSIYSTSIALRWAGNTTGVTDYRVERSTTGGAWHEIYRGRADIRWLTDRDVTPATRYCYRVIAFNEASQAASETCATTLHPALPKPSGLTVVAEGEASLQIRWNDNAEGEDNYVVGWRPVGEETWKNVTIPANPGTGVMTYTIKGLTSSTHYEFGVLPRRAGHDAGESLNGTAWTKGAPKVESFTSSPAAVQACVNAKITLSWRTTGANRVVVKRGDATLYDKTQNTVASWTGEVAGGTHDGNVAYTLTAYGPDGRTTTATVGVQRVSQYPLLGALEFTNTGWYQLEAWYFDLQGNPIKKIADVPSGGRTLIRPEHCTLARIQVIDPNTRRVAFNYPTIVLGHKEGHLDQRAGG</sequence>
<dbReference type="PROSITE" id="PS50853">
    <property type="entry name" value="FN3"/>
    <property type="match status" value="2"/>
</dbReference>
<evidence type="ECO:0000313" key="8">
    <source>
        <dbReference type="Proteomes" id="UP001582793"/>
    </source>
</evidence>
<dbReference type="SUPFAM" id="SSF49265">
    <property type="entry name" value="Fibronectin type III"/>
    <property type="match status" value="1"/>
</dbReference>
<gene>
    <name evidence="7" type="ORF">AAFH96_29065</name>
</gene>
<accession>A0ABV5CZ92</accession>
<evidence type="ECO:0000256" key="2">
    <source>
        <dbReference type="ARBA" id="ARBA00023295"/>
    </source>
</evidence>
<dbReference type="InterPro" id="IPR050991">
    <property type="entry name" value="ECM_Regulatory_Proteins"/>
</dbReference>
<keyword evidence="5" id="KW-0732">Signal</keyword>
<proteinExistence type="predicted"/>
<protein>
    <submittedName>
        <fullName evidence="7">Fibronectin type III domain-containing protein</fullName>
    </submittedName>
</protein>
<evidence type="ECO:0000313" key="7">
    <source>
        <dbReference type="EMBL" id="MFB6397121.1"/>
    </source>
</evidence>
<organism evidence="7 8">
    <name type="scientific">Polymorphospora lycopeni</name>
    <dbReference type="NCBI Taxonomy" id="3140240"/>
    <lineage>
        <taxon>Bacteria</taxon>
        <taxon>Bacillati</taxon>
        <taxon>Actinomycetota</taxon>
        <taxon>Actinomycetes</taxon>
        <taxon>Micromonosporales</taxon>
        <taxon>Micromonosporaceae</taxon>
        <taxon>Polymorphospora</taxon>
    </lineage>
</organism>
<dbReference type="InterPro" id="IPR003961">
    <property type="entry name" value="FN3_dom"/>
</dbReference>
<feature type="chain" id="PRO_5045415467" evidence="5">
    <location>
        <begin position="29"/>
        <end position="716"/>
    </location>
</feature>
<comment type="caution">
    <text evidence="7">The sequence shown here is derived from an EMBL/GenBank/DDBJ whole genome shotgun (WGS) entry which is preliminary data.</text>
</comment>
<dbReference type="PANTHER" id="PTHR46708:SF2">
    <property type="entry name" value="FIBRONECTIN TYPE-III DOMAIN-CONTAINING PROTEIN"/>
    <property type="match status" value="1"/>
</dbReference>
<evidence type="ECO:0000256" key="1">
    <source>
        <dbReference type="ARBA" id="ARBA00022737"/>
    </source>
</evidence>
<keyword evidence="8" id="KW-1185">Reference proteome</keyword>